<accession>A0A7W8H717</accession>
<dbReference type="Pfam" id="PF00012">
    <property type="entry name" value="HSP70"/>
    <property type="match status" value="2"/>
</dbReference>
<evidence type="ECO:0000256" key="4">
    <source>
        <dbReference type="ARBA" id="ARBA00017249"/>
    </source>
</evidence>
<keyword evidence="8" id="KW-0346">Stress response</keyword>
<evidence type="ECO:0000256" key="10">
    <source>
        <dbReference type="ARBA" id="ARBA00030019"/>
    </source>
</evidence>
<evidence type="ECO:0000256" key="2">
    <source>
        <dbReference type="ARBA" id="ARBA00007381"/>
    </source>
</evidence>
<dbReference type="Proteomes" id="UP000543642">
    <property type="component" value="Unassembled WGS sequence"/>
</dbReference>
<dbReference type="PRINTS" id="PR00301">
    <property type="entry name" value="HEATSHOCK70"/>
</dbReference>
<evidence type="ECO:0000256" key="8">
    <source>
        <dbReference type="ARBA" id="ARBA00023016"/>
    </source>
</evidence>
<dbReference type="Gene3D" id="2.60.34.10">
    <property type="entry name" value="Substrate Binding Domain Of DNAk, Chain A, domain 1"/>
    <property type="match status" value="1"/>
</dbReference>
<evidence type="ECO:0000256" key="12">
    <source>
        <dbReference type="ARBA" id="ARBA00033103"/>
    </source>
</evidence>
<evidence type="ECO:0000256" key="1">
    <source>
        <dbReference type="ARBA" id="ARBA00002290"/>
    </source>
</evidence>
<gene>
    <name evidence="14" type="ORF">HNP82_000170</name>
</gene>
<dbReference type="InterPro" id="IPR018181">
    <property type="entry name" value="Heat_shock_70_CS"/>
</dbReference>
<comment type="similarity">
    <text evidence="2 13">Belongs to the heat shock protein 70 family.</text>
</comment>
<reference evidence="14 15" key="1">
    <citation type="submission" date="2020-08" db="EMBL/GenBank/DDBJ databases">
        <title>Genomic Encyclopedia of Type Strains, Phase IV (KMG-IV): sequencing the most valuable type-strain genomes for metagenomic binning, comparative biology and taxonomic classification.</title>
        <authorList>
            <person name="Goeker M."/>
        </authorList>
    </citation>
    <scope>NUCLEOTIDE SEQUENCE [LARGE SCALE GENOMIC DNA]</scope>
    <source>
        <strain evidence="14 15">DSM 106146</strain>
    </source>
</reference>
<keyword evidence="15" id="KW-1185">Reference proteome</keyword>
<keyword evidence="7 13" id="KW-0067">ATP-binding</keyword>
<dbReference type="EMBL" id="JACHFW010000001">
    <property type="protein sequence ID" value="MBB5263076.1"/>
    <property type="molecule type" value="Genomic_DNA"/>
</dbReference>
<dbReference type="GO" id="GO:0005524">
    <property type="term" value="F:ATP binding"/>
    <property type="evidence" value="ECO:0007669"/>
    <property type="project" value="UniProtKB-KW"/>
</dbReference>
<evidence type="ECO:0000313" key="14">
    <source>
        <dbReference type="EMBL" id="MBB5263076.1"/>
    </source>
</evidence>
<evidence type="ECO:0000256" key="13">
    <source>
        <dbReference type="RuleBase" id="RU003322"/>
    </source>
</evidence>
<evidence type="ECO:0000256" key="6">
    <source>
        <dbReference type="ARBA" id="ARBA00022741"/>
    </source>
</evidence>
<evidence type="ECO:0000256" key="5">
    <source>
        <dbReference type="ARBA" id="ARBA00022553"/>
    </source>
</evidence>
<comment type="caution">
    <text evidence="14">The sequence shown here is derived from an EMBL/GenBank/DDBJ whole genome shotgun (WGS) entry which is preliminary data.</text>
</comment>
<protein>
    <recommendedName>
        <fullName evidence="3">Chaperone protein DnaK</fullName>
    </recommendedName>
    <alternativeName>
        <fullName evidence="4">Chaperone protein dnaK</fullName>
    </alternativeName>
    <alternativeName>
        <fullName evidence="12">HSP70</fullName>
    </alternativeName>
    <alternativeName>
        <fullName evidence="11">Heat shock 70 kDa protein</fullName>
    </alternativeName>
    <alternativeName>
        <fullName evidence="10">Heat shock protein 70</fullName>
    </alternativeName>
</protein>
<proteinExistence type="inferred from homology"/>
<evidence type="ECO:0000256" key="9">
    <source>
        <dbReference type="ARBA" id="ARBA00023186"/>
    </source>
</evidence>
<dbReference type="InterPro" id="IPR013126">
    <property type="entry name" value="Hsp_70_fam"/>
</dbReference>
<dbReference type="PANTHER" id="PTHR19375">
    <property type="entry name" value="HEAT SHOCK PROTEIN 70KDA"/>
    <property type="match status" value="1"/>
</dbReference>
<evidence type="ECO:0000256" key="3">
    <source>
        <dbReference type="ARBA" id="ARBA00014415"/>
    </source>
</evidence>
<evidence type="ECO:0000256" key="7">
    <source>
        <dbReference type="ARBA" id="ARBA00022840"/>
    </source>
</evidence>
<dbReference type="GO" id="GO:0140662">
    <property type="term" value="F:ATP-dependent protein folding chaperone"/>
    <property type="evidence" value="ECO:0007669"/>
    <property type="project" value="InterPro"/>
</dbReference>
<keyword evidence="9" id="KW-0143">Chaperone</keyword>
<keyword evidence="6 13" id="KW-0547">Nucleotide-binding</keyword>
<evidence type="ECO:0000256" key="11">
    <source>
        <dbReference type="ARBA" id="ARBA00030945"/>
    </source>
</evidence>
<dbReference type="Gene3D" id="3.30.420.40">
    <property type="match status" value="2"/>
</dbReference>
<dbReference type="Gene3D" id="3.90.640.10">
    <property type="entry name" value="Actin, Chain A, domain 4"/>
    <property type="match status" value="1"/>
</dbReference>
<comment type="function">
    <text evidence="1">Acts as a chaperone.</text>
</comment>
<organism evidence="14 15">
    <name type="scientific">Catenibacillus scindens</name>
    <dbReference type="NCBI Taxonomy" id="673271"/>
    <lineage>
        <taxon>Bacteria</taxon>
        <taxon>Bacillati</taxon>
        <taxon>Bacillota</taxon>
        <taxon>Clostridia</taxon>
        <taxon>Lachnospirales</taxon>
        <taxon>Lachnospiraceae</taxon>
        <taxon>Catenibacillus</taxon>
    </lineage>
</organism>
<name>A0A7W8H717_9FIRM</name>
<dbReference type="RefSeq" id="WP_183770415.1">
    <property type="nucleotide sequence ID" value="NZ_CAWVEG010000031.1"/>
</dbReference>
<dbReference type="SUPFAM" id="SSF53067">
    <property type="entry name" value="Actin-like ATPase domain"/>
    <property type="match status" value="2"/>
</dbReference>
<keyword evidence="5" id="KW-0597">Phosphoprotein</keyword>
<dbReference type="PROSITE" id="PS00297">
    <property type="entry name" value="HSP70_1"/>
    <property type="match status" value="1"/>
</dbReference>
<dbReference type="InterPro" id="IPR029047">
    <property type="entry name" value="HSP70_peptide-bd_sf"/>
</dbReference>
<dbReference type="SUPFAM" id="SSF100920">
    <property type="entry name" value="Heat shock protein 70kD (HSP70), peptide-binding domain"/>
    <property type="match status" value="1"/>
</dbReference>
<evidence type="ECO:0000313" key="15">
    <source>
        <dbReference type="Proteomes" id="UP000543642"/>
    </source>
</evidence>
<sequence>MIIGIDLGTTNSLAACYTEDGPVIIPNRLGKSLTPSVVSMDADEQMYVGESAKARKLLYPQTTADVFKRDMGSGKEFLLGSKSFTAEELSSFVLRSLKADAEEYLGEPVTEAVISVPAYFNDVKRKATKRAGELAGLKVERIISEPTAAAIAYGLYQKNKNTRFLVFDLGGGTFDVSILELFENILEVRAVAGDNYLGGEDFTQVLIQMFLRDNQIKDEELSEKEKAALHTQAELCKLGFGKSRTGIMSCKIHDQVVDYSIGLEDYEQACQFLLERIRKPVKRSLSDANIRLSDIDEIVLVGGATKLSIVRKFVGKLFGRMPNTSVNPDEAVALGAAIQAAMKERQAAVREVILTDVCPFTLGTEVVVEKENNHMESGHFCPIIERNTVIPASRTQRLYTAHDQQTRMRVNILQGESRFAKNNLTLGEIYIDVPAGPAGQEAVDVTYTYDINSILEVEVTAVSTGHKEKLLIKNQENNMTDEEIQERMEALSYLKIIPREQEANKMLLMRGEKLYEESVGDLRRKVEWCLRKFESVLDTQDPSRIEAARIEFGEELDVLEQELE</sequence>
<dbReference type="AlphaFoldDB" id="A0A7W8H717"/>
<dbReference type="PROSITE" id="PS00329">
    <property type="entry name" value="HSP70_2"/>
    <property type="match status" value="1"/>
</dbReference>
<dbReference type="FunFam" id="3.30.420.40:FF:000144">
    <property type="entry name" value="Molecular chaperone HscC"/>
    <property type="match status" value="1"/>
</dbReference>
<dbReference type="InterPro" id="IPR043129">
    <property type="entry name" value="ATPase_NBD"/>
</dbReference>